<proteinExistence type="predicted"/>
<name>A0A8H8XE73_9GAMM</name>
<keyword evidence="2" id="KW-1185">Reference proteome</keyword>
<protein>
    <recommendedName>
        <fullName evidence="3">Transposase</fullName>
    </recommendedName>
</protein>
<evidence type="ECO:0000313" key="1">
    <source>
        <dbReference type="EMBL" id="CAB5506019.1"/>
    </source>
</evidence>
<dbReference type="Proteomes" id="UP000643672">
    <property type="component" value="Unassembled WGS sequence"/>
</dbReference>
<sequence>MFTQYCNSKNIIQSMSRRGNCWDNAVWSDFLEVSRLKD</sequence>
<evidence type="ECO:0000313" key="2">
    <source>
        <dbReference type="Proteomes" id="UP000643672"/>
    </source>
</evidence>
<accession>A0A8H8XE73</accession>
<evidence type="ECO:0008006" key="3">
    <source>
        <dbReference type="Google" id="ProtNLM"/>
    </source>
</evidence>
<reference evidence="1 2" key="1">
    <citation type="submission" date="2020-05" db="EMBL/GenBank/DDBJ databases">
        <authorList>
            <person name="Petersen J."/>
            <person name="Sayavedra L."/>
        </authorList>
    </citation>
    <scope>NUCLEOTIDE SEQUENCE [LARGE SCALE GENOMIC DNA]</scope>
    <source>
        <strain evidence="1">B thermophilus SOXS</strain>
    </source>
</reference>
<dbReference type="AlphaFoldDB" id="A0A8H8XE73"/>
<comment type="caution">
    <text evidence="1">The sequence shown here is derived from an EMBL/GenBank/DDBJ whole genome shotgun (WGS) entry which is preliminary data.</text>
</comment>
<dbReference type="EMBL" id="CAESAQ020000095">
    <property type="protein sequence ID" value="CAB5506019.1"/>
    <property type="molecule type" value="Genomic_DNA"/>
</dbReference>
<gene>
    <name evidence="1" type="ORF">THERMOS_2229</name>
</gene>
<organism evidence="1 2">
    <name type="scientific">Bathymodiolus thermophilus thioautotrophic gill symbiont</name>
    <dbReference type="NCBI Taxonomy" id="2360"/>
    <lineage>
        <taxon>Bacteria</taxon>
        <taxon>Pseudomonadati</taxon>
        <taxon>Pseudomonadota</taxon>
        <taxon>Gammaproteobacteria</taxon>
        <taxon>sulfur-oxidizing symbionts</taxon>
    </lineage>
</organism>